<evidence type="ECO:0000313" key="2">
    <source>
        <dbReference type="Proteomes" id="UP000027195"/>
    </source>
</evidence>
<dbReference type="EMBL" id="KL198081">
    <property type="protein sequence ID" value="KDQ09219.1"/>
    <property type="molecule type" value="Genomic_DNA"/>
</dbReference>
<dbReference type="STRING" id="930990.A0A067M0X5"/>
<dbReference type="AlphaFoldDB" id="A0A067M0X5"/>
<proteinExistence type="predicted"/>
<protein>
    <submittedName>
        <fullName evidence="1">Uncharacterized protein</fullName>
    </submittedName>
</protein>
<evidence type="ECO:0000313" key="1">
    <source>
        <dbReference type="EMBL" id="KDQ09219.1"/>
    </source>
</evidence>
<reference evidence="2" key="1">
    <citation type="journal article" date="2014" name="Proc. Natl. Acad. Sci. U.S.A.">
        <title>Extensive sampling of basidiomycete genomes demonstrates inadequacy of the white-rot/brown-rot paradigm for wood decay fungi.</title>
        <authorList>
            <person name="Riley R."/>
            <person name="Salamov A.A."/>
            <person name="Brown D.W."/>
            <person name="Nagy L.G."/>
            <person name="Floudas D."/>
            <person name="Held B.W."/>
            <person name="Levasseur A."/>
            <person name="Lombard V."/>
            <person name="Morin E."/>
            <person name="Otillar R."/>
            <person name="Lindquist E.A."/>
            <person name="Sun H."/>
            <person name="LaButti K.M."/>
            <person name="Schmutz J."/>
            <person name="Jabbour D."/>
            <person name="Luo H."/>
            <person name="Baker S.E."/>
            <person name="Pisabarro A.G."/>
            <person name="Walton J.D."/>
            <person name="Blanchette R.A."/>
            <person name="Henrissat B."/>
            <person name="Martin F."/>
            <person name="Cullen D."/>
            <person name="Hibbett D.S."/>
            <person name="Grigoriev I.V."/>
        </authorList>
    </citation>
    <scope>NUCLEOTIDE SEQUENCE [LARGE SCALE GENOMIC DNA]</scope>
    <source>
        <strain evidence="2">FD-172 SS1</strain>
    </source>
</reference>
<name>A0A067M0X5_BOTB1</name>
<organism evidence="1 2">
    <name type="scientific">Botryobasidium botryosum (strain FD-172 SS1)</name>
    <dbReference type="NCBI Taxonomy" id="930990"/>
    <lineage>
        <taxon>Eukaryota</taxon>
        <taxon>Fungi</taxon>
        <taxon>Dikarya</taxon>
        <taxon>Basidiomycota</taxon>
        <taxon>Agaricomycotina</taxon>
        <taxon>Agaricomycetes</taxon>
        <taxon>Cantharellales</taxon>
        <taxon>Botryobasidiaceae</taxon>
        <taxon>Botryobasidium</taxon>
    </lineage>
</organism>
<gene>
    <name evidence="1" type="ORF">BOTBODRAFT_138059</name>
</gene>
<accession>A0A067M0X5</accession>
<dbReference type="OrthoDB" id="2104739at2759"/>
<sequence>MDLVLREWFDRLELWLEATSGYLSQVPPSVTFVSTDPADLPLPDPRYLALHAACARAAHFLGAGAHIGHVLHNLEKARVLAQDGSSADALNAAL</sequence>
<dbReference type="HOGENOM" id="CLU_149504_0_0_1"/>
<feature type="non-terminal residue" evidence="1">
    <location>
        <position position="94"/>
    </location>
</feature>
<dbReference type="InParanoid" id="A0A067M0X5"/>
<dbReference type="Proteomes" id="UP000027195">
    <property type="component" value="Unassembled WGS sequence"/>
</dbReference>
<keyword evidence="2" id="KW-1185">Reference proteome</keyword>